<reference evidence="2 3" key="1">
    <citation type="journal article" date="2021" name="ISME Commun">
        <title>Automated analysis of genomic sequences facilitates high-throughput and comprehensive description of bacteria.</title>
        <authorList>
            <person name="Hitch T.C.A."/>
        </authorList>
    </citation>
    <scope>NUCLEOTIDE SEQUENCE [LARGE SCALE GENOMIC DNA]</scope>
    <source>
        <strain evidence="2 3">Sanger_31</strain>
    </source>
</reference>
<name>A0AAE3IG54_9FIRM</name>
<dbReference type="Pfam" id="PF06048">
    <property type="entry name" value="DUF927"/>
    <property type="match status" value="1"/>
</dbReference>
<comment type="caution">
    <text evidence="2">The sequence shown here is derived from an EMBL/GenBank/DDBJ whole genome shotgun (WGS) entry which is preliminary data.</text>
</comment>
<feature type="domain" description="DUF927" evidence="1">
    <location>
        <begin position="73"/>
        <end position="308"/>
    </location>
</feature>
<evidence type="ECO:0000313" key="2">
    <source>
        <dbReference type="EMBL" id="MCU6705024.1"/>
    </source>
</evidence>
<dbReference type="Proteomes" id="UP001208131">
    <property type="component" value="Unassembled WGS sequence"/>
</dbReference>
<sequence length="605" mass="68773">MSEIMTEGKKAKLIDETVYNYPYVVKSNCLYEMVQVKDQVVPMKLADFVPTLISEITRDDGTEQKKMFKVGAVHKSGIKLSEQIVSADEMQNMKWLLNRWGALGAAQPKQNVLSKICHAIMLTKGEVKFETMYLQTGWKKINGEYVFLMPTQNSPFTVELQGKLKNYSFTEKGSQEDLIYLSAMLENSFAPQCVMLPLLAVTFLCPLNHFLKSAGCEPKFVTALIGKTGSRKSTLAALFLSFFGKFSASDLPMSFHDTANSILSNIYYLKDVLTCIDDFHPSGMFHEQEMKSIAQNISRYYGDRIGRARLNSKAELQSSKPPTGNAIITAEYTPEISVSGSARYFNIELNENDVQLDDLSEYQQLANDGVLCGIMQSYIEWIKNVYLDDESAFVKTLEDVFLKYRKFYLDRLCANRIKFHNRTPDMLAHLKIGFAFLLVFLKSKNQINKSELDKFEKVFDEIVLKAVSANAEIIELENPTTRFCEKLKSLLDSGRCYVETKGLDSTPRQRNCIGLQDDEHYYLFADTTHSEVRKLCAEQGEHFSISKNELLRQLRKEGLLLSRTSRNTVSVRDNSNTVVNVAMLNKLKMEERLSGDLYRPTAEVG</sequence>
<accession>A0AAE3IG54</accession>
<dbReference type="AlphaFoldDB" id="A0AAE3IG54"/>
<organism evidence="2 3">
    <name type="scientific">Hominimerdicola aceti</name>
    <dbReference type="NCBI Taxonomy" id="2981726"/>
    <lineage>
        <taxon>Bacteria</taxon>
        <taxon>Bacillati</taxon>
        <taxon>Bacillota</taxon>
        <taxon>Clostridia</taxon>
        <taxon>Eubacteriales</taxon>
        <taxon>Oscillospiraceae</taxon>
        <taxon>Hominimerdicola</taxon>
    </lineage>
</organism>
<evidence type="ECO:0000259" key="1">
    <source>
        <dbReference type="Pfam" id="PF06048"/>
    </source>
</evidence>
<dbReference type="InterPro" id="IPR009270">
    <property type="entry name" value="DUF927"/>
</dbReference>
<proteinExistence type="predicted"/>
<protein>
    <submittedName>
        <fullName evidence="2">DUF927 domain-containing protein</fullName>
    </submittedName>
</protein>
<keyword evidence="3" id="KW-1185">Reference proteome</keyword>
<gene>
    <name evidence="2" type="ORF">OCV57_03655</name>
</gene>
<evidence type="ECO:0000313" key="3">
    <source>
        <dbReference type="Proteomes" id="UP001208131"/>
    </source>
</evidence>
<dbReference type="RefSeq" id="WP_022286570.1">
    <property type="nucleotide sequence ID" value="NZ_JAOQJZ010000003.1"/>
</dbReference>
<dbReference type="EMBL" id="JAOQJZ010000003">
    <property type="protein sequence ID" value="MCU6705024.1"/>
    <property type="molecule type" value="Genomic_DNA"/>
</dbReference>